<dbReference type="FunFam" id="3.40.50.300:FF:000129">
    <property type="entry name" value="Replication factor C subunit 5"/>
    <property type="match status" value="1"/>
</dbReference>
<dbReference type="CDD" id="cd00009">
    <property type="entry name" value="AAA"/>
    <property type="match status" value="1"/>
</dbReference>
<proteinExistence type="inferred from homology"/>
<dbReference type="NCBIfam" id="NF001679">
    <property type="entry name" value="PRK00440.1"/>
    <property type="match status" value="1"/>
</dbReference>
<evidence type="ECO:0000256" key="1">
    <source>
        <dbReference type="ARBA" id="ARBA00004123"/>
    </source>
</evidence>
<dbReference type="InterPro" id="IPR008921">
    <property type="entry name" value="DNA_pol3_clamp-load_cplx_C"/>
</dbReference>
<dbReference type="PANTHER" id="PTHR11669">
    <property type="entry name" value="REPLICATION FACTOR C / DNA POLYMERASE III GAMMA-TAU SUBUNIT"/>
    <property type="match status" value="1"/>
</dbReference>
<gene>
    <name evidence="9" type="ORF">EHS24_001512</name>
</gene>
<dbReference type="Pfam" id="PF00004">
    <property type="entry name" value="AAA"/>
    <property type="match status" value="1"/>
</dbReference>
<dbReference type="GO" id="GO:0003677">
    <property type="term" value="F:DNA binding"/>
    <property type="evidence" value="ECO:0007669"/>
    <property type="project" value="InterPro"/>
</dbReference>
<dbReference type="GO" id="GO:0031390">
    <property type="term" value="C:Ctf18 RFC-like complex"/>
    <property type="evidence" value="ECO:0007669"/>
    <property type="project" value="TreeGrafter"/>
</dbReference>
<dbReference type="GO" id="GO:0006281">
    <property type="term" value="P:DNA repair"/>
    <property type="evidence" value="ECO:0007669"/>
    <property type="project" value="TreeGrafter"/>
</dbReference>
<feature type="domain" description="AAA+ ATPase" evidence="8">
    <location>
        <begin position="84"/>
        <end position="211"/>
    </location>
</feature>
<dbReference type="GeneID" id="39586055"/>
<dbReference type="FunFam" id="1.20.272.10:FF:000004">
    <property type="entry name" value="Replication factor C subunit 5"/>
    <property type="match status" value="1"/>
</dbReference>
<keyword evidence="4" id="KW-0547">Nucleotide-binding</keyword>
<dbReference type="Gene3D" id="1.10.8.60">
    <property type="match status" value="1"/>
</dbReference>
<evidence type="ECO:0000313" key="10">
    <source>
        <dbReference type="Proteomes" id="UP000279236"/>
    </source>
</evidence>
<dbReference type="InterPro" id="IPR027417">
    <property type="entry name" value="P-loop_NTPase"/>
</dbReference>
<dbReference type="OrthoDB" id="4199794at2759"/>
<keyword evidence="10" id="KW-1185">Reference proteome</keyword>
<dbReference type="EMBL" id="RSCE01000010">
    <property type="protein sequence ID" value="RSH79462.1"/>
    <property type="molecule type" value="Genomic_DNA"/>
</dbReference>
<keyword evidence="5" id="KW-0067">ATP-binding</keyword>
<comment type="subcellular location">
    <subcellularLocation>
        <location evidence="1">Nucleus</location>
    </subcellularLocation>
</comment>
<evidence type="ECO:0000256" key="6">
    <source>
        <dbReference type="ARBA" id="ARBA00023242"/>
    </source>
</evidence>
<sequence>MAEPMDVDEPVAIPAPAAPAKPVNAMAAMMAAAKDNKGKGKAVSAADDKEGLPWVEKYRPETLDEVVSHHDITATIEKFIEAGRLPHLLFYGPPGTGKTSTVLALARRIYGTQYKKHILELNASDDRGIDVVREQIKSFAATKVLFSKGFKLIILDEADMMTQAAQGALRRVIEQHTKNVRFAILCNYVNKITPAIQSRCTRFRFSPLPETEVAKKVDDVVIKECVNLTPDGRAALLKLSRGDMRRALNVLQACHAAYETIDETAVYTCTGNPHPSDIQRVVESMMQDEFGTAFSTITALKTDKGLALQDLIAGAYDYLESVDLPPNSRVYLMDHLASTEHRLSLGGSEKMQLSALLGAFKVAVELSQKNK</sequence>
<dbReference type="GO" id="GO:0003689">
    <property type="term" value="F:DNA clamp loader activity"/>
    <property type="evidence" value="ECO:0007669"/>
    <property type="project" value="TreeGrafter"/>
</dbReference>
<dbReference type="InterPro" id="IPR047854">
    <property type="entry name" value="RFC_lid"/>
</dbReference>
<evidence type="ECO:0000256" key="7">
    <source>
        <dbReference type="ARBA" id="ARBA00070184"/>
    </source>
</evidence>
<dbReference type="CDD" id="cd18140">
    <property type="entry name" value="HLD_clamp_RFC"/>
    <property type="match status" value="1"/>
</dbReference>
<dbReference type="GO" id="GO:0005663">
    <property type="term" value="C:DNA replication factor C complex"/>
    <property type="evidence" value="ECO:0007669"/>
    <property type="project" value="TreeGrafter"/>
</dbReference>
<dbReference type="GO" id="GO:0031389">
    <property type="term" value="C:Rad17 RFC-like complex"/>
    <property type="evidence" value="ECO:0007669"/>
    <property type="project" value="TreeGrafter"/>
</dbReference>
<dbReference type="GO" id="GO:0006271">
    <property type="term" value="P:DNA strand elongation involved in DNA replication"/>
    <property type="evidence" value="ECO:0007669"/>
    <property type="project" value="UniProtKB-ARBA"/>
</dbReference>
<dbReference type="AlphaFoldDB" id="A0A427XKZ2"/>
<dbReference type="GO" id="GO:0005524">
    <property type="term" value="F:ATP binding"/>
    <property type="evidence" value="ECO:0007669"/>
    <property type="project" value="UniProtKB-KW"/>
</dbReference>
<comment type="caution">
    <text evidence="9">The sequence shown here is derived from an EMBL/GenBank/DDBJ whole genome shotgun (WGS) entry which is preliminary data.</text>
</comment>
<dbReference type="PANTHER" id="PTHR11669:SF9">
    <property type="entry name" value="REPLICATION FACTOR C SUBUNIT 5"/>
    <property type="match status" value="1"/>
</dbReference>
<keyword evidence="3" id="KW-0235">DNA replication</keyword>
<dbReference type="InterPro" id="IPR003593">
    <property type="entry name" value="AAA+_ATPase"/>
</dbReference>
<dbReference type="Gene3D" id="1.20.272.10">
    <property type="match status" value="1"/>
</dbReference>
<comment type="similarity">
    <text evidence="2">Belongs to the activator 1 small subunits family.</text>
</comment>
<dbReference type="STRING" id="105984.A0A427XKZ2"/>
<dbReference type="Pfam" id="PF08542">
    <property type="entry name" value="Rep_fac_C"/>
    <property type="match status" value="1"/>
</dbReference>
<evidence type="ECO:0000256" key="5">
    <source>
        <dbReference type="ARBA" id="ARBA00022840"/>
    </source>
</evidence>
<keyword evidence="6" id="KW-0539">Nucleus</keyword>
<dbReference type="SMART" id="SM00382">
    <property type="entry name" value="AAA"/>
    <property type="match status" value="1"/>
</dbReference>
<dbReference type="InterPro" id="IPR003959">
    <property type="entry name" value="ATPase_AAA_core"/>
</dbReference>
<dbReference type="RefSeq" id="XP_028474609.1">
    <property type="nucleotide sequence ID" value="XM_028617302.1"/>
</dbReference>
<evidence type="ECO:0000256" key="4">
    <source>
        <dbReference type="ARBA" id="ARBA00022741"/>
    </source>
</evidence>
<dbReference type="GO" id="GO:0016887">
    <property type="term" value="F:ATP hydrolysis activity"/>
    <property type="evidence" value="ECO:0007669"/>
    <property type="project" value="InterPro"/>
</dbReference>
<dbReference type="Gene3D" id="3.40.50.300">
    <property type="entry name" value="P-loop containing nucleotide triphosphate hydrolases"/>
    <property type="match status" value="1"/>
</dbReference>
<dbReference type="FunFam" id="1.10.8.60:FF:000028">
    <property type="entry name" value="Replication factor C subunit 5"/>
    <property type="match status" value="1"/>
</dbReference>
<evidence type="ECO:0000256" key="3">
    <source>
        <dbReference type="ARBA" id="ARBA00022705"/>
    </source>
</evidence>
<dbReference type="InterPro" id="IPR013748">
    <property type="entry name" value="Rep_factorC_C"/>
</dbReference>
<dbReference type="SUPFAM" id="SSF52540">
    <property type="entry name" value="P-loop containing nucleoside triphosphate hydrolases"/>
    <property type="match status" value="1"/>
</dbReference>
<dbReference type="SUPFAM" id="SSF48019">
    <property type="entry name" value="post-AAA+ oligomerization domain-like"/>
    <property type="match status" value="1"/>
</dbReference>
<protein>
    <recommendedName>
        <fullName evidence="7">Replication factor C subunit 3</fullName>
    </recommendedName>
</protein>
<accession>A0A427XKZ2</accession>
<evidence type="ECO:0000313" key="9">
    <source>
        <dbReference type="EMBL" id="RSH79462.1"/>
    </source>
</evidence>
<evidence type="ECO:0000256" key="2">
    <source>
        <dbReference type="ARBA" id="ARBA00005378"/>
    </source>
</evidence>
<dbReference type="GO" id="GO:0031391">
    <property type="term" value="C:Elg1 RFC-like complex"/>
    <property type="evidence" value="ECO:0007669"/>
    <property type="project" value="TreeGrafter"/>
</dbReference>
<name>A0A427XKZ2_9TREE</name>
<dbReference type="Proteomes" id="UP000279236">
    <property type="component" value="Unassembled WGS sequence"/>
</dbReference>
<organism evidence="9 10">
    <name type="scientific">Apiotrichum porosum</name>
    <dbReference type="NCBI Taxonomy" id="105984"/>
    <lineage>
        <taxon>Eukaryota</taxon>
        <taxon>Fungi</taxon>
        <taxon>Dikarya</taxon>
        <taxon>Basidiomycota</taxon>
        <taxon>Agaricomycotina</taxon>
        <taxon>Tremellomycetes</taxon>
        <taxon>Trichosporonales</taxon>
        <taxon>Trichosporonaceae</taxon>
        <taxon>Apiotrichum</taxon>
    </lineage>
</organism>
<evidence type="ECO:0000259" key="8">
    <source>
        <dbReference type="SMART" id="SM00382"/>
    </source>
</evidence>
<reference evidence="9 10" key="1">
    <citation type="submission" date="2018-11" db="EMBL/GenBank/DDBJ databases">
        <title>Genome sequence of Apiotrichum porosum DSM 27194.</title>
        <authorList>
            <person name="Aliyu H."/>
            <person name="Gorte O."/>
            <person name="Ochsenreither K."/>
        </authorList>
    </citation>
    <scope>NUCLEOTIDE SEQUENCE [LARGE SCALE GENOMIC DNA]</scope>
    <source>
        <strain evidence="9 10">DSM 27194</strain>
    </source>
</reference>
<dbReference type="InterPro" id="IPR050238">
    <property type="entry name" value="DNA_Rep/Repair_Clamp_Loader"/>
</dbReference>